<protein>
    <submittedName>
        <fullName evidence="5">PXCC family protein</fullName>
    </submittedName>
</protein>
<feature type="chain" id="PRO_5001978139" evidence="3">
    <location>
        <begin position="19"/>
        <end position="95"/>
    </location>
</feature>
<sequence>MKTFGLFLCIVLYAVAEAAVPQKRGEVDGCMIEGHFAKVGDEYNSIRECSMLLCYKNGSWVGSGCATSACMGPSREVPGDKDKPFPGCCPRKECL</sequence>
<reference evidence="5" key="2">
    <citation type="journal article" date="2014" name="J. Proteome Res.">
        <title>Spit and venom from scytodes spiders: a diverse and distinct cocktail.</title>
        <authorList>
            <person name="Zobel-Thropp P.A."/>
            <person name="Correa S.M."/>
            <person name="Garb J.E."/>
            <person name="Binford G.J."/>
        </authorList>
    </citation>
    <scope>NUCLEOTIDE SEQUENCE</scope>
    <source>
        <tissue evidence="5">Venom gland</tissue>
    </source>
</reference>
<proteinExistence type="evidence at transcript level"/>
<organism evidence="5">
    <name type="scientific">Scytodes thoracica</name>
    <name type="common">Spitting spider</name>
    <name type="synonym">Aranea thoracica</name>
    <dbReference type="NCBI Taxonomy" id="1112478"/>
    <lineage>
        <taxon>Eukaryota</taxon>
        <taxon>Metazoa</taxon>
        <taxon>Ecdysozoa</taxon>
        <taxon>Arthropoda</taxon>
        <taxon>Chelicerata</taxon>
        <taxon>Arachnida</taxon>
        <taxon>Araneae</taxon>
        <taxon>Araneomorphae</taxon>
        <taxon>Haplogynae</taxon>
        <taxon>Scytodoidea</taxon>
        <taxon>Scytodidae</taxon>
        <taxon>Scytodes</taxon>
    </lineage>
</organism>
<evidence type="ECO:0000259" key="4">
    <source>
        <dbReference type="SMART" id="SM01318"/>
    </source>
</evidence>
<dbReference type="AlphaFoldDB" id="A0A0A0V698"/>
<dbReference type="EMBL" id="KF860475">
    <property type="protein sequence ID" value="AIW62459.1"/>
    <property type="molecule type" value="mRNA"/>
</dbReference>
<dbReference type="GO" id="GO:0005576">
    <property type="term" value="C:extracellular region"/>
    <property type="evidence" value="ECO:0007669"/>
    <property type="project" value="UniProtKB-SubCell"/>
</dbReference>
<evidence type="ECO:0000256" key="3">
    <source>
        <dbReference type="SAM" id="SignalP"/>
    </source>
</evidence>
<feature type="domain" description="Single" evidence="4">
    <location>
        <begin position="30"/>
        <end position="94"/>
    </location>
</feature>
<dbReference type="InterPro" id="IPR029277">
    <property type="entry name" value="SVWC_dom"/>
</dbReference>
<dbReference type="SMART" id="SM01318">
    <property type="entry name" value="SVWC"/>
    <property type="match status" value="1"/>
</dbReference>
<keyword evidence="3" id="KW-0732">Signal</keyword>
<evidence type="ECO:0000313" key="5">
    <source>
        <dbReference type="EMBL" id="AIW62459.1"/>
    </source>
</evidence>
<accession>A0A0A0V698</accession>
<reference evidence="5" key="1">
    <citation type="submission" date="2013-11" db="EMBL/GenBank/DDBJ databases">
        <authorList>
            <person name="Thropp P.A."/>
            <person name="Correa S.M."/>
            <person name="Garb J.E."/>
            <person name="Binford G.J."/>
        </authorList>
    </citation>
    <scope>NUCLEOTIDE SEQUENCE</scope>
    <source>
        <tissue evidence="5">Venom gland</tissue>
    </source>
</reference>
<evidence type="ECO:0000256" key="1">
    <source>
        <dbReference type="ARBA" id="ARBA00004613"/>
    </source>
</evidence>
<dbReference type="Pfam" id="PF15430">
    <property type="entry name" value="SVWC"/>
    <property type="match status" value="1"/>
</dbReference>
<keyword evidence="2" id="KW-0964">Secreted</keyword>
<feature type="signal peptide" evidence="3">
    <location>
        <begin position="1"/>
        <end position="18"/>
    </location>
</feature>
<name>A0A0A0V698_SCYTH</name>
<comment type="subcellular location">
    <subcellularLocation>
        <location evidence="1">Secreted</location>
    </subcellularLocation>
</comment>
<evidence type="ECO:0000256" key="2">
    <source>
        <dbReference type="ARBA" id="ARBA00022525"/>
    </source>
</evidence>